<dbReference type="EMBL" id="CP036266">
    <property type="protein sequence ID" value="QDT24019.1"/>
    <property type="molecule type" value="Genomic_DNA"/>
</dbReference>
<dbReference type="OrthoDB" id="286059at2"/>
<accession>A0A517PXC9</accession>
<name>A0A517PXC9_9PLAN</name>
<organism evidence="1 2">
    <name type="scientific">Gimesia chilikensis</name>
    <dbReference type="NCBI Taxonomy" id="2605989"/>
    <lineage>
        <taxon>Bacteria</taxon>
        <taxon>Pseudomonadati</taxon>
        <taxon>Planctomycetota</taxon>
        <taxon>Planctomycetia</taxon>
        <taxon>Planctomycetales</taxon>
        <taxon>Planctomycetaceae</taxon>
        <taxon>Gimesia</taxon>
    </lineage>
</organism>
<evidence type="ECO:0000313" key="2">
    <source>
        <dbReference type="Proteomes" id="UP000320421"/>
    </source>
</evidence>
<evidence type="ECO:0008006" key="3">
    <source>
        <dbReference type="Google" id="ProtNLM"/>
    </source>
</evidence>
<dbReference type="AlphaFoldDB" id="A0A517PXC9"/>
<protein>
    <recommendedName>
        <fullName evidence="3">SseB protein N-terminal domain-containing protein</fullName>
    </recommendedName>
</protein>
<keyword evidence="2" id="KW-1185">Reference proteome</keyword>
<reference evidence="1 2" key="1">
    <citation type="submission" date="2019-02" db="EMBL/GenBank/DDBJ databases">
        <title>Deep-cultivation of Planctomycetes and their phenomic and genomic characterization uncovers novel biology.</title>
        <authorList>
            <person name="Wiegand S."/>
            <person name="Jogler M."/>
            <person name="Boedeker C."/>
            <person name="Pinto D."/>
            <person name="Vollmers J."/>
            <person name="Rivas-Marin E."/>
            <person name="Kohn T."/>
            <person name="Peeters S.H."/>
            <person name="Heuer A."/>
            <person name="Rast P."/>
            <person name="Oberbeckmann S."/>
            <person name="Bunk B."/>
            <person name="Jeske O."/>
            <person name="Meyerdierks A."/>
            <person name="Storesund J.E."/>
            <person name="Kallscheuer N."/>
            <person name="Luecker S."/>
            <person name="Lage O.M."/>
            <person name="Pohl T."/>
            <person name="Merkel B.J."/>
            <person name="Hornburger P."/>
            <person name="Mueller R.-W."/>
            <person name="Bruemmer F."/>
            <person name="Labrenz M."/>
            <person name="Spormann A.M."/>
            <person name="Op den Camp H."/>
            <person name="Overmann J."/>
            <person name="Amann R."/>
            <person name="Jetten M.S.M."/>
            <person name="Mascher T."/>
            <person name="Medema M.H."/>
            <person name="Devos D.P."/>
            <person name="Kaster A.-K."/>
            <person name="Ovreas L."/>
            <person name="Rohde M."/>
            <person name="Galperin M.Y."/>
            <person name="Jogler C."/>
        </authorList>
    </citation>
    <scope>NUCLEOTIDE SEQUENCE [LARGE SCALE GENOMIC DNA]</scope>
    <source>
        <strain evidence="1 2">HG66A1</strain>
    </source>
</reference>
<dbReference type="Proteomes" id="UP000320421">
    <property type="component" value="Chromosome"/>
</dbReference>
<gene>
    <name evidence="1" type="ORF">HG66A1_58450</name>
</gene>
<sequence length="145" mass="16720">MLSSLLEKITGKDDLERVACKEDPQKLNVYLQTRRLLFPKRPRRMLDANEFTQEELLALLEEDARELASDERELWILDVDGQKRLPAFSSEKKLQTFAARVSQDLNKVFGAGYVEVLMSDVVQGADVDFIDLNLFSERSWEIGVR</sequence>
<dbReference type="RefSeq" id="WP_145192292.1">
    <property type="nucleotide sequence ID" value="NZ_CP036266.1"/>
</dbReference>
<proteinExistence type="predicted"/>
<evidence type="ECO:0000313" key="1">
    <source>
        <dbReference type="EMBL" id="QDT24019.1"/>
    </source>
</evidence>